<feature type="compositionally biased region" description="Polar residues" evidence="1">
    <location>
        <begin position="55"/>
        <end position="75"/>
    </location>
</feature>
<evidence type="ECO:0000313" key="4">
    <source>
        <dbReference type="EMBL" id="KAB1645034.1"/>
    </source>
</evidence>
<evidence type="ECO:0000313" key="5">
    <source>
        <dbReference type="Proteomes" id="UP000433493"/>
    </source>
</evidence>
<feature type="domain" description="D-alanyl-D-alanine carboxypeptidase-like core" evidence="3">
    <location>
        <begin position="154"/>
        <end position="284"/>
    </location>
</feature>
<dbReference type="InterPro" id="IPR009045">
    <property type="entry name" value="Zn_M74/Hedgehog-like"/>
</dbReference>
<reference evidence="4 5" key="1">
    <citation type="submission" date="2019-09" db="EMBL/GenBank/DDBJ databases">
        <title>Phylogeny of genus Pseudoclavibacter and closely related genus.</title>
        <authorList>
            <person name="Li Y."/>
        </authorList>
    </citation>
    <scope>NUCLEOTIDE SEQUENCE [LARGE SCALE GENOMIC DNA]</scope>
    <source>
        <strain evidence="4 5">KCTC 13959</strain>
    </source>
</reference>
<gene>
    <name evidence="4" type="ORF">F8O05_01910</name>
</gene>
<sequence length="312" mass="32757">MTTEHEDAAPPTKSKAPQVTRVIASVALLAATAAGIGIASGWGSPSEPLSIAPPTANSSHGLTLTVTPSFTSADGDSTDLGANPTGDEATASAESTTGAPTDPGNTEATPQYDITTASSITVLVNKQVPLDPADYAPDDLVYMNEIGVSSINEHALRHDAAFAVKEMFAAAAEAGHVLDMTSGYRDYDLQTHLYDGYVEEQGQEAADSTSARPGYSEHQTGLAADISAPDSDPFCILDGCFGDTLAGQWLAENAWQYGFILRFPEGETAVTGYEYEPWHYRFIGVDAAADFHESGAATYEEFLGADAAPDYD</sequence>
<keyword evidence="5" id="KW-1185">Reference proteome</keyword>
<evidence type="ECO:0000256" key="2">
    <source>
        <dbReference type="SAM" id="Phobius"/>
    </source>
</evidence>
<protein>
    <submittedName>
        <fullName evidence="4">D-alanyl-D-alanine carboxypeptidase family protein</fullName>
    </submittedName>
</protein>
<feature type="compositionally biased region" description="Low complexity" evidence="1">
    <location>
        <begin position="85"/>
        <end position="99"/>
    </location>
</feature>
<keyword evidence="2" id="KW-0812">Transmembrane</keyword>
<keyword evidence="4" id="KW-0645">Protease</keyword>
<dbReference type="PANTHER" id="PTHR34385">
    <property type="entry name" value="D-ALANYL-D-ALANINE CARBOXYPEPTIDASE"/>
    <property type="match status" value="1"/>
</dbReference>
<dbReference type="AlphaFoldDB" id="A0A7J5BFM6"/>
<dbReference type="RefSeq" id="WP_158051044.1">
    <property type="nucleotide sequence ID" value="NZ_WBKB01000001.1"/>
</dbReference>
<dbReference type="InterPro" id="IPR003709">
    <property type="entry name" value="VanY-like_core_dom"/>
</dbReference>
<keyword evidence="4" id="KW-0121">Carboxypeptidase</keyword>
<dbReference type="OrthoDB" id="9792074at2"/>
<dbReference type="GO" id="GO:0006508">
    <property type="term" value="P:proteolysis"/>
    <property type="evidence" value="ECO:0007669"/>
    <property type="project" value="InterPro"/>
</dbReference>
<organism evidence="4 5">
    <name type="scientific">Gulosibacter chungangensis</name>
    <dbReference type="NCBI Taxonomy" id="979746"/>
    <lineage>
        <taxon>Bacteria</taxon>
        <taxon>Bacillati</taxon>
        <taxon>Actinomycetota</taxon>
        <taxon>Actinomycetes</taxon>
        <taxon>Micrococcales</taxon>
        <taxon>Microbacteriaceae</taxon>
        <taxon>Gulosibacter</taxon>
    </lineage>
</organism>
<dbReference type="InterPro" id="IPR052179">
    <property type="entry name" value="DD-CPase-like"/>
</dbReference>
<dbReference type="SUPFAM" id="SSF55166">
    <property type="entry name" value="Hedgehog/DD-peptidase"/>
    <property type="match status" value="1"/>
</dbReference>
<dbReference type="Proteomes" id="UP000433493">
    <property type="component" value="Unassembled WGS sequence"/>
</dbReference>
<feature type="transmembrane region" description="Helical" evidence="2">
    <location>
        <begin position="22"/>
        <end position="43"/>
    </location>
</feature>
<proteinExistence type="predicted"/>
<dbReference type="InterPro" id="IPR058193">
    <property type="entry name" value="VanY/YodJ_core_dom"/>
</dbReference>
<keyword evidence="2" id="KW-0472">Membrane</keyword>
<dbReference type="Gene3D" id="3.30.1380.10">
    <property type="match status" value="1"/>
</dbReference>
<feature type="region of interest" description="Disordered" evidence="1">
    <location>
        <begin position="44"/>
        <end position="111"/>
    </location>
</feature>
<dbReference type="Pfam" id="PF02557">
    <property type="entry name" value="VanY"/>
    <property type="match status" value="1"/>
</dbReference>
<dbReference type="CDD" id="cd14852">
    <property type="entry name" value="LD-carboxypeptidase"/>
    <property type="match status" value="1"/>
</dbReference>
<keyword evidence="4" id="KW-0378">Hydrolase</keyword>
<accession>A0A7J5BFM6</accession>
<dbReference type="GO" id="GO:0004180">
    <property type="term" value="F:carboxypeptidase activity"/>
    <property type="evidence" value="ECO:0007669"/>
    <property type="project" value="UniProtKB-KW"/>
</dbReference>
<comment type="caution">
    <text evidence="4">The sequence shown here is derived from an EMBL/GenBank/DDBJ whole genome shotgun (WGS) entry which is preliminary data.</text>
</comment>
<name>A0A7J5BFM6_9MICO</name>
<dbReference type="PANTHER" id="PTHR34385:SF1">
    <property type="entry name" value="PEPTIDOGLYCAN L-ALANYL-D-GLUTAMATE ENDOPEPTIDASE CWLK"/>
    <property type="match status" value="1"/>
</dbReference>
<dbReference type="EMBL" id="WBKB01000001">
    <property type="protein sequence ID" value="KAB1645034.1"/>
    <property type="molecule type" value="Genomic_DNA"/>
</dbReference>
<keyword evidence="2" id="KW-1133">Transmembrane helix</keyword>
<evidence type="ECO:0000259" key="3">
    <source>
        <dbReference type="Pfam" id="PF02557"/>
    </source>
</evidence>
<evidence type="ECO:0000256" key="1">
    <source>
        <dbReference type="SAM" id="MobiDB-lite"/>
    </source>
</evidence>